<dbReference type="Proteomes" id="UP001241603">
    <property type="component" value="Unassembled WGS sequence"/>
</dbReference>
<comment type="caution">
    <text evidence="1">The sequence shown here is derived from an EMBL/GenBank/DDBJ whole genome shotgun (WGS) entry which is preliminary data.</text>
</comment>
<organism evidence="1 2">
    <name type="scientific">Kaistia dalseonensis</name>
    <dbReference type="NCBI Taxonomy" id="410840"/>
    <lineage>
        <taxon>Bacteria</taxon>
        <taxon>Pseudomonadati</taxon>
        <taxon>Pseudomonadota</taxon>
        <taxon>Alphaproteobacteria</taxon>
        <taxon>Hyphomicrobiales</taxon>
        <taxon>Kaistiaceae</taxon>
        <taxon>Kaistia</taxon>
    </lineage>
</organism>
<proteinExistence type="predicted"/>
<protein>
    <recommendedName>
        <fullName evidence="3">DUF2946 domain-containing protein</fullName>
    </recommendedName>
</protein>
<sequence>MPHLDAAAGARQFWRMDIVRRLFAVMLVLVGLIATSEAAMASVMPVDHMAMADCPHAALQGMGDGGHMTHVAGKAPQGRHNLPPVLPICCYAAPSANLAAEALLPQRIAAIGAMARPLSDRAPRTRAIGPDLPPPRL</sequence>
<accession>A0ABU0H9U0</accession>
<evidence type="ECO:0008006" key="3">
    <source>
        <dbReference type="Google" id="ProtNLM"/>
    </source>
</evidence>
<evidence type="ECO:0000313" key="1">
    <source>
        <dbReference type="EMBL" id="MDQ0439089.1"/>
    </source>
</evidence>
<keyword evidence="2" id="KW-1185">Reference proteome</keyword>
<evidence type="ECO:0000313" key="2">
    <source>
        <dbReference type="Proteomes" id="UP001241603"/>
    </source>
</evidence>
<gene>
    <name evidence="1" type="ORF">QO014_003490</name>
</gene>
<dbReference type="EMBL" id="JAUSVO010000005">
    <property type="protein sequence ID" value="MDQ0439089.1"/>
    <property type="molecule type" value="Genomic_DNA"/>
</dbReference>
<reference evidence="1 2" key="1">
    <citation type="submission" date="2023-07" db="EMBL/GenBank/DDBJ databases">
        <title>Genomic Encyclopedia of Type Strains, Phase IV (KMG-IV): sequencing the most valuable type-strain genomes for metagenomic binning, comparative biology and taxonomic classification.</title>
        <authorList>
            <person name="Goeker M."/>
        </authorList>
    </citation>
    <scope>NUCLEOTIDE SEQUENCE [LARGE SCALE GENOMIC DNA]</scope>
    <source>
        <strain evidence="1 2">B6-8</strain>
    </source>
</reference>
<name>A0ABU0H9U0_9HYPH</name>
<dbReference type="RefSeq" id="WP_266349992.1">
    <property type="nucleotide sequence ID" value="NZ_JAPKNG010000005.1"/>
</dbReference>